<evidence type="ECO:0000313" key="3">
    <source>
        <dbReference type="Proteomes" id="UP000193083"/>
    </source>
</evidence>
<sequence>MDGLLIHDSYEPYYAGRERRKEKPPRPPALRRADVKDAATQPATPLPVNLPKPWERLPRS</sequence>
<dbReference type="EMBL" id="FXBL01000004">
    <property type="protein sequence ID" value="SMH33522.1"/>
    <property type="molecule type" value="Genomic_DNA"/>
</dbReference>
<keyword evidence="3" id="KW-1185">Reference proteome</keyword>
<reference evidence="3" key="1">
    <citation type="submission" date="2017-04" db="EMBL/GenBank/DDBJ databases">
        <authorList>
            <person name="Varghese N."/>
            <person name="Submissions S."/>
        </authorList>
    </citation>
    <scope>NUCLEOTIDE SEQUENCE [LARGE SCALE GENOMIC DNA]</scope>
    <source>
        <strain evidence="3">B5P</strain>
    </source>
</reference>
<organism evidence="2 3">
    <name type="scientific">Mesorhizobium australicum</name>
    <dbReference type="NCBI Taxonomy" id="536018"/>
    <lineage>
        <taxon>Bacteria</taxon>
        <taxon>Pseudomonadati</taxon>
        <taxon>Pseudomonadota</taxon>
        <taxon>Alphaproteobacteria</taxon>
        <taxon>Hyphomicrobiales</taxon>
        <taxon>Phyllobacteriaceae</taxon>
        <taxon>Mesorhizobium</taxon>
    </lineage>
</organism>
<gene>
    <name evidence="2" type="ORF">SAMN02982922_1417</name>
</gene>
<feature type="region of interest" description="Disordered" evidence="1">
    <location>
        <begin position="1"/>
        <end position="60"/>
    </location>
</feature>
<name>A0A1X7NA50_9HYPH</name>
<proteinExistence type="predicted"/>
<accession>A0A1X7NA50</accession>
<evidence type="ECO:0000313" key="2">
    <source>
        <dbReference type="EMBL" id="SMH33522.1"/>
    </source>
</evidence>
<dbReference type="RefSeq" id="WP_085463511.1">
    <property type="nucleotide sequence ID" value="NZ_FXBL01000004.1"/>
</dbReference>
<dbReference type="AlphaFoldDB" id="A0A1X7NA50"/>
<feature type="compositionally biased region" description="Basic and acidic residues" evidence="1">
    <location>
        <begin position="16"/>
        <end position="37"/>
    </location>
</feature>
<dbReference type="Proteomes" id="UP000193083">
    <property type="component" value="Unassembled WGS sequence"/>
</dbReference>
<protein>
    <submittedName>
        <fullName evidence="2">Uncharacterized protein</fullName>
    </submittedName>
</protein>
<evidence type="ECO:0000256" key="1">
    <source>
        <dbReference type="SAM" id="MobiDB-lite"/>
    </source>
</evidence>